<feature type="compositionally biased region" description="Acidic residues" evidence="1">
    <location>
        <begin position="13"/>
        <end position="30"/>
    </location>
</feature>
<dbReference type="STRING" id="419479.SAMN04488563_2409"/>
<name>A0A1H2J8V4_9ACTN</name>
<accession>A0A1H2J8V4</accession>
<evidence type="ECO:0000313" key="2">
    <source>
        <dbReference type="EMBL" id="SDU52565.1"/>
    </source>
</evidence>
<feature type="region of interest" description="Disordered" evidence="1">
    <location>
        <begin position="1"/>
        <end position="38"/>
    </location>
</feature>
<dbReference type="Proteomes" id="UP000182977">
    <property type="component" value="Chromosome I"/>
</dbReference>
<organism evidence="2 3">
    <name type="scientific">Jiangella alkaliphila</name>
    <dbReference type="NCBI Taxonomy" id="419479"/>
    <lineage>
        <taxon>Bacteria</taxon>
        <taxon>Bacillati</taxon>
        <taxon>Actinomycetota</taxon>
        <taxon>Actinomycetes</taxon>
        <taxon>Jiangellales</taxon>
        <taxon>Jiangellaceae</taxon>
        <taxon>Jiangella</taxon>
    </lineage>
</organism>
<reference evidence="3" key="1">
    <citation type="submission" date="2016-10" db="EMBL/GenBank/DDBJ databases">
        <authorList>
            <person name="Varghese N."/>
            <person name="Submissions S."/>
        </authorList>
    </citation>
    <scope>NUCLEOTIDE SEQUENCE [LARGE SCALE GENOMIC DNA]</scope>
    <source>
        <strain evidence="3">DSM 45079</strain>
    </source>
</reference>
<protein>
    <submittedName>
        <fullName evidence="2">Uncharacterized protein</fullName>
    </submittedName>
</protein>
<evidence type="ECO:0000313" key="3">
    <source>
        <dbReference type="Proteomes" id="UP000182977"/>
    </source>
</evidence>
<proteinExistence type="predicted"/>
<sequence>MTDGDVMHVTDPSDPDDADEAASAEEPEPADGERWEPL</sequence>
<dbReference type="EMBL" id="LT629791">
    <property type="protein sequence ID" value="SDU52565.1"/>
    <property type="molecule type" value="Genomic_DNA"/>
</dbReference>
<gene>
    <name evidence="2" type="ORF">SAMN04488563_2409</name>
</gene>
<dbReference type="AlphaFoldDB" id="A0A1H2J8V4"/>
<keyword evidence="3" id="KW-1185">Reference proteome</keyword>
<evidence type="ECO:0000256" key="1">
    <source>
        <dbReference type="SAM" id="MobiDB-lite"/>
    </source>
</evidence>